<accession>A0A9X3UJD1</accession>
<proteinExistence type="predicted"/>
<evidence type="ECO:0000256" key="3">
    <source>
        <dbReference type="ARBA" id="ARBA00022989"/>
    </source>
</evidence>
<keyword evidence="3 5" id="KW-1133">Transmembrane helix</keyword>
<dbReference type="InterPro" id="IPR009915">
    <property type="entry name" value="NnrU_dom"/>
</dbReference>
<feature type="transmembrane region" description="Helical" evidence="5">
    <location>
        <begin position="112"/>
        <end position="139"/>
    </location>
</feature>
<dbReference type="Proteomes" id="UP001151234">
    <property type="component" value="Unassembled WGS sequence"/>
</dbReference>
<protein>
    <submittedName>
        <fullName evidence="7">NnrU family protein</fullName>
    </submittedName>
</protein>
<comment type="caution">
    <text evidence="7">The sequence shown here is derived from an EMBL/GenBank/DDBJ whole genome shotgun (WGS) entry which is preliminary data.</text>
</comment>
<feature type="transmembrane region" description="Helical" evidence="5">
    <location>
        <begin position="40"/>
        <end position="59"/>
    </location>
</feature>
<dbReference type="AlphaFoldDB" id="A0A9X3UJD1"/>
<dbReference type="EMBL" id="JAPJZI010000001">
    <property type="protein sequence ID" value="MDA5399529.1"/>
    <property type="molecule type" value="Genomic_DNA"/>
</dbReference>
<evidence type="ECO:0000256" key="5">
    <source>
        <dbReference type="SAM" id="Phobius"/>
    </source>
</evidence>
<name>A0A9X3UJD1_9HYPH</name>
<keyword evidence="4 5" id="KW-0472">Membrane</keyword>
<sequence length="195" mass="21480">MLILILGLVLFLGAHSTRIFVPQFRDRVIAERGENAWKGPYTVASLAGFALIIWGFSMARYEGPILYTPPVWMSHIALLVMLLSFISLAVFGMPAGKLKAVLKHPMIVSVKLWAFAHLLANGDLASLLLFGSFLVWGIVDRISLARRDRAGQTQAVDTGPVRNDIMAALAGFVLYLAFVWKLHEWLIGVPPVVIA</sequence>
<reference evidence="7" key="1">
    <citation type="submission" date="2022-11" db="EMBL/GenBank/DDBJ databases">
        <title>Draft genome sequence of Hoeflea poritis E7-10 and Hoeflea prorocentri PM5-8, separated from scleractinian coral Porites lutea and marine dinoflagellate.</title>
        <authorList>
            <person name="Zhang G."/>
            <person name="Wei Q."/>
            <person name="Cai L."/>
        </authorList>
    </citation>
    <scope>NUCLEOTIDE SEQUENCE</scope>
    <source>
        <strain evidence="7">PM5-8</strain>
    </source>
</reference>
<organism evidence="7 8">
    <name type="scientific">Hoeflea prorocentri</name>
    <dbReference type="NCBI Taxonomy" id="1922333"/>
    <lineage>
        <taxon>Bacteria</taxon>
        <taxon>Pseudomonadati</taxon>
        <taxon>Pseudomonadota</taxon>
        <taxon>Alphaproteobacteria</taxon>
        <taxon>Hyphomicrobiales</taxon>
        <taxon>Rhizobiaceae</taxon>
        <taxon>Hoeflea</taxon>
    </lineage>
</organism>
<keyword evidence="2 5" id="KW-0812">Transmembrane</keyword>
<evidence type="ECO:0000313" key="7">
    <source>
        <dbReference type="EMBL" id="MDA5399529.1"/>
    </source>
</evidence>
<comment type="subcellular location">
    <subcellularLocation>
        <location evidence="1">Membrane</location>
        <topology evidence="1">Multi-pass membrane protein</topology>
    </subcellularLocation>
</comment>
<dbReference type="RefSeq" id="WP_267990958.1">
    <property type="nucleotide sequence ID" value="NZ_JAPJZI010000001.1"/>
</dbReference>
<dbReference type="Pfam" id="PF07298">
    <property type="entry name" value="NnrU"/>
    <property type="match status" value="1"/>
</dbReference>
<evidence type="ECO:0000259" key="6">
    <source>
        <dbReference type="Pfam" id="PF07298"/>
    </source>
</evidence>
<dbReference type="GO" id="GO:0016020">
    <property type="term" value="C:membrane"/>
    <property type="evidence" value="ECO:0007669"/>
    <property type="project" value="UniProtKB-SubCell"/>
</dbReference>
<gene>
    <name evidence="7" type="ORF">OQ273_13175</name>
</gene>
<keyword evidence="8" id="KW-1185">Reference proteome</keyword>
<feature type="transmembrane region" description="Helical" evidence="5">
    <location>
        <begin position="71"/>
        <end position="92"/>
    </location>
</feature>
<evidence type="ECO:0000313" key="8">
    <source>
        <dbReference type="Proteomes" id="UP001151234"/>
    </source>
</evidence>
<evidence type="ECO:0000256" key="4">
    <source>
        <dbReference type="ARBA" id="ARBA00023136"/>
    </source>
</evidence>
<evidence type="ECO:0000256" key="2">
    <source>
        <dbReference type="ARBA" id="ARBA00022692"/>
    </source>
</evidence>
<feature type="domain" description="NnrU" evidence="6">
    <location>
        <begin position="3"/>
        <end position="191"/>
    </location>
</feature>
<evidence type="ECO:0000256" key="1">
    <source>
        <dbReference type="ARBA" id="ARBA00004141"/>
    </source>
</evidence>
<feature type="transmembrane region" description="Helical" evidence="5">
    <location>
        <begin position="165"/>
        <end position="183"/>
    </location>
</feature>